<reference evidence="1 2" key="1">
    <citation type="journal article" date="2019" name="Int. J. Syst. Evol. Microbiol.">
        <title>The Global Catalogue of Microorganisms (GCM) 10K type strain sequencing project: providing services to taxonomists for standard genome sequencing and annotation.</title>
        <authorList>
            <consortium name="The Broad Institute Genomics Platform"/>
            <consortium name="The Broad Institute Genome Sequencing Center for Infectious Disease"/>
            <person name="Wu L."/>
            <person name="Ma J."/>
        </authorList>
    </citation>
    <scope>NUCLEOTIDE SEQUENCE [LARGE SCALE GENOMIC DNA]</scope>
    <source>
        <strain evidence="1 2">JCM 8201</strain>
    </source>
</reference>
<name>A0ABN3TVJ6_9ACTN</name>
<comment type="caution">
    <text evidence="1">The sequence shown here is derived from an EMBL/GenBank/DDBJ whole genome shotgun (WGS) entry which is preliminary data.</text>
</comment>
<accession>A0ABN3TVJ6</accession>
<dbReference type="InterPro" id="IPR021202">
    <property type="entry name" value="Rv3654c-like"/>
</dbReference>
<dbReference type="Proteomes" id="UP001501842">
    <property type="component" value="Unassembled WGS sequence"/>
</dbReference>
<keyword evidence="2" id="KW-1185">Reference proteome</keyword>
<gene>
    <name evidence="1" type="ORF">GCM10010439_05630</name>
</gene>
<evidence type="ECO:0000313" key="2">
    <source>
        <dbReference type="Proteomes" id="UP001501842"/>
    </source>
</evidence>
<proteinExistence type="predicted"/>
<dbReference type="EMBL" id="BAAATZ010000002">
    <property type="protein sequence ID" value="GAA2719617.1"/>
    <property type="molecule type" value="Genomic_DNA"/>
</dbReference>
<organism evidence="1 2">
    <name type="scientific">Actinocorallia aurantiaca</name>
    <dbReference type="NCBI Taxonomy" id="46204"/>
    <lineage>
        <taxon>Bacteria</taxon>
        <taxon>Bacillati</taxon>
        <taxon>Actinomycetota</taxon>
        <taxon>Actinomycetes</taxon>
        <taxon>Streptosporangiales</taxon>
        <taxon>Thermomonosporaceae</taxon>
        <taxon>Actinocorallia</taxon>
    </lineage>
</organism>
<dbReference type="NCBIfam" id="TIGR03816">
    <property type="entry name" value="tadE_like_DECH"/>
    <property type="match status" value="1"/>
</dbReference>
<sequence length="98" mass="10083">MTIGGIRAARHQAQLAADMAALTAATRHTWGHPDPCPQARRTALRTGATLITCTLTPDPATPGTIAEVTVSIPLSAPRWLAPLAIPATARAGPAPPHP</sequence>
<evidence type="ECO:0000313" key="1">
    <source>
        <dbReference type="EMBL" id="GAA2719617.1"/>
    </source>
</evidence>
<protein>
    <submittedName>
        <fullName evidence="1">Uncharacterized protein</fullName>
    </submittedName>
</protein>